<keyword evidence="7" id="KW-0067">ATP-binding</keyword>
<evidence type="ECO:0000256" key="3">
    <source>
        <dbReference type="ARBA" id="ARBA00008887"/>
    </source>
</evidence>
<keyword evidence="6" id="KW-0547">Nucleotide-binding</keyword>
<dbReference type="InterPro" id="IPR004344">
    <property type="entry name" value="TTL/TTLL_fam"/>
</dbReference>
<evidence type="ECO:0000256" key="11">
    <source>
        <dbReference type="ARBA" id="ARBA00023069"/>
    </source>
</evidence>
<feature type="domain" description="Dynein heavy chain AAA 5 extension" evidence="19">
    <location>
        <begin position="1115"/>
        <end position="1262"/>
    </location>
</feature>
<dbReference type="GO" id="GO:0005930">
    <property type="term" value="C:axoneme"/>
    <property type="evidence" value="ECO:0007669"/>
    <property type="project" value="UniProtKB-SubCell"/>
</dbReference>
<evidence type="ECO:0000256" key="2">
    <source>
        <dbReference type="ARBA" id="ARBA00004430"/>
    </source>
</evidence>
<dbReference type="InterPro" id="IPR026983">
    <property type="entry name" value="DHC"/>
</dbReference>
<dbReference type="SUPFAM" id="SSF52540">
    <property type="entry name" value="P-loop containing nucleoside triphosphate hydrolases"/>
    <property type="match status" value="4"/>
</dbReference>
<evidence type="ECO:0000256" key="14">
    <source>
        <dbReference type="ARBA" id="ARBA00023273"/>
    </source>
</evidence>
<dbReference type="FunFam" id="3.40.50.300:FF:000063">
    <property type="entry name" value="dynein heavy chain 6, axonemal"/>
    <property type="match status" value="1"/>
</dbReference>
<keyword evidence="4" id="KW-0963">Cytoplasm</keyword>
<dbReference type="InterPro" id="IPR041466">
    <property type="entry name" value="Dynein_AAA5_ext"/>
</dbReference>
<dbReference type="Gene3D" id="1.20.920.30">
    <property type="match status" value="1"/>
</dbReference>
<dbReference type="OMA" id="AVDEVQM"/>
<keyword evidence="5" id="KW-0493">Microtubule</keyword>
<evidence type="ECO:0000256" key="7">
    <source>
        <dbReference type="ARBA" id="ARBA00022840"/>
    </source>
</evidence>
<keyword evidence="13" id="KW-0206">Cytoskeleton</keyword>
<dbReference type="FunFam" id="1.20.140.100:FF:000004">
    <property type="entry name" value="Dynein axonemal heavy chain 6"/>
    <property type="match status" value="1"/>
</dbReference>
<evidence type="ECO:0000256" key="4">
    <source>
        <dbReference type="ARBA" id="ARBA00022490"/>
    </source>
</evidence>
<dbReference type="InterPro" id="IPR042228">
    <property type="entry name" value="Dynein_linker_3"/>
</dbReference>
<keyword evidence="12" id="KW-0505">Motor protein</keyword>
<dbReference type="InterPro" id="IPR027417">
    <property type="entry name" value="P-loop_NTPase"/>
</dbReference>
<dbReference type="GO" id="GO:0007018">
    <property type="term" value="P:microtubule-based movement"/>
    <property type="evidence" value="ECO:0007669"/>
    <property type="project" value="InterPro"/>
</dbReference>
<dbReference type="GO" id="GO:0045505">
    <property type="term" value="F:dynein intermediate chain binding"/>
    <property type="evidence" value="ECO:0007669"/>
    <property type="project" value="InterPro"/>
</dbReference>
<feature type="domain" description="Dynein 2 heavy chain 1 cytoplasmic ATPase lid" evidence="20">
    <location>
        <begin position="1472"/>
        <end position="1553"/>
    </location>
</feature>
<evidence type="ECO:0000259" key="18">
    <source>
        <dbReference type="Pfam" id="PF12780"/>
    </source>
</evidence>
<dbReference type="OrthoDB" id="5593012at2759"/>
<dbReference type="InterPro" id="IPR054354">
    <property type="entry name" value="DYNC2H1-like_lid"/>
</dbReference>
<dbReference type="Pfam" id="PF12777">
    <property type="entry name" value="MT"/>
    <property type="match status" value="1"/>
</dbReference>
<dbReference type="Proteomes" id="UP000654075">
    <property type="component" value="Unassembled WGS sequence"/>
</dbReference>
<dbReference type="FunFam" id="1.10.8.710:FF:000001">
    <property type="entry name" value="Dynein axonemal heavy chain 2"/>
    <property type="match status" value="1"/>
</dbReference>
<dbReference type="InterPro" id="IPR035699">
    <property type="entry name" value="AAA_6"/>
</dbReference>
<dbReference type="InterPro" id="IPR013602">
    <property type="entry name" value="Dynein_heavy_linker"/>
</dbReference>
<feature type="domain" description="Dynein heavy chain hydrolytic ATP-binding dynein motor region" evidence="16">
    <location>
        <begin position="625"/>
        <end position="952"/>
    </location>
</feature>
<dbReference type="Gene3D" id="1.10.8.710">
    <property type="match status" value="1"/>
</dbReference>
<dbReference type="Gene3D" id="3.40.50.300">
    <property type="entry name" value="P-loop containing nucleotide triphosphate hydrolases"/>
    <property type="match status" value="3"/>
</dbReference>
<keyword evidence="11" id="KW-0969">Cilium</keyword>
<dbReference type="Gene3D" id="1.20.140.100">
    <property type="entry name" value="Dynein heavy chain, N-terminal domain 2"/>
    <property type="match status" value="1"/>
</dbReference>
<dbReference type="Pfam" id="PF08393">
    <property type="entry name" value="DHC_N2"/>
    <property type="match status" value="1"/>
</dbReference>
<dbReference type="Pfam" id="PF17852">
    <property type="entry name" value="Dynein_AAA_lid"/>
    <property type="match status" value="1"/>
</dbReference>
<dbReference type="FunFam" id="1.20.58.1120:FF:000001">
    <property type="entry name" value="dynein heavy chain 2, axonemal"/>
    <property type="match status" value="1"/>
</dbReference>
<keyword evidence="10" id="KW-0175">Coiled coil</keyword>
<dbReference type="GO" id="GO:0005874">
    <property type="term" value="C:microtubule"/>
    <property type="evidence" value="ECO:0007669"/>
    <property type="project" value="UniProtKB-KW"/>
</dbReference>
<proteinExistence type="inferred from homology"/>
<evidence type="ECO:0000256" key="13">
    <source>
        <dbReference type="ARBA" id="ARBA00023212"/>
    </source>
</evidence>
<protein>
    <submittedName>
        <fullName evidence="21">Uncharacterized protein</fullName>
    </submittedName>
</protein>
<evidence type="ECO:0000259" key="15">
    <source>
        <dbReference type="Pfam" id="PF08393"/>
    </source>
</evidence>
<evidence type="ECO:0000259" key="19">
    <source>
        <dbReference type="Pfam" id="PF17852"/>
    </source>
</evidence>
<organism evidence="21 22">
    <name type="scientific">Polarella glacialis</name>
    <name type="common">Dinoflagellate</name>
    <dbReference type="NCBI Taxonomy" id="89957"/>
    <lineage>
        <taxon>Eukaryota</taxon>
        <taxon>Sar</taxon>
        <taxon>Alveolata</taxon>
        <taxon>Dinophyceae</taxon>
        <taxon>Suessiales</taxon>
        <taxon>Suessiaceae</taxon>
        <taxon>Polarella</taxon>
    </lineage>
</organism>
<dbReference type="InterPro" id="IPR024317">
    <property type="entry name" value="Dynein_heavy_chain_D4_dom"/>
</dbReference>
<feature type="domain" description="Dynein heavy chain coiled coil stalk" evidence="17">
    <location>
        <begin position="1894"/>
        <end position="2116"/>
    </location>
</feature>
<evidence type="ECO:0000259" key="17">
    <source>
        <dbReference type="Pfam" id="PF12777"/>
    </source>
</evidence>
<dbReference type="Gene3D" id="3.20.180.20">
    <property type="entry name" value="Dynein heavy chain, N-terminal domain 2"/>
    <property type="match status" value="1"/>
</dbReference>
<sequence>MAQLEQEKTEFWKDMTKYREVLDQIKELDTYASAGKVAQKVQTLQDDLQRALVRAKTYTDREKLFGMDLVDYAEVEVLQDEYQPYFKLWTAAIDYNGNEEEWLTGQLGKLDAGEVETYVDDGFKESYKMFKSFEGMPAPQKVAQEMRAAITAFKKNMPIIQGLCQPAIHLDHFLELFEAMDVDVDLEDGLTLTMLLEVNVLDHVEKVEAISTSAQKQHGLKVALASMKNEWKAMEFGTFAYKNSGTFLLKGADDVQALLDDHIIKTQAVRGSPFVKPIEKEVKDWEAKLAYVQDLLEQWLACQRTWLYLEPIFSSEDIVRQMPGEAKNFQAVDKLWRDTMHAVDEDPNVLTVSDIENLLANFTSANVKLDLIQKCLNDYLETKRLAFPRFFFLSADELLMILSQTKDPTAVQPHMGKCFEGIAKVRFNGNDEIIEAMLSVEGEVVELCNQVNVVAGDKKGAVEKWLLEVQDSMIQTLTKVTGDSVESYAVTDRDKWVLEWPGQVVICVDNIYWTQETAVAIEANALPDYFKVCADQLMKMVDLVRGDLSKLARRTLTALVTIDVHNRDVVGQLADAKVQSPKDFAWMAQLRYYWAKTGSIIMYETAKPNTTDQCQVSIINATLLYGFEYLGNSDRLVVTPLTDRCYRTLMGAFHLFYGGAPEGPAGTGKTESTKDLAKAMSVQCVVFNCSDGLDYIAMGKFFKGLASSGAWCCFDEFNRIDLEVLSVVAQQVACIQEAIREKKKKFLFEGTELMLIPSCAVNITMNPGYAGRSELPDNLKALFRPCAMMVPDYALIGEIVLYSVGFGDARNLSTKVVAGLRLGSEQLSSQDHYDFGMRALKSILVAAGQLRKTFGNTRAEDILMLSALNDVNLPKFTSNDIPLFNGITGDLFPGTKLPPSDYGKLINELEGAARDRGLQAKGSFIHKCTQLWETIMVRHGLMVVGMNMSGKTEVENVLSQALAAVADGDLYLPCEIHKINPKSIKQGQLYGDFDDNTHEWTDGVLALTVRYTSNADPAYRQWILLDGPVDAVWIENMNTVLDDNKKLCLNSGEIIKLSQVTTMMFEVEDLAVASPATISRCGMVFMEQVDIGWRVFLLSWLERLPERLQEHSDQLRQLFDANIECIWEMCLRKIKTPVPVTMNWLVSNMLKMMLALLKQEIPLDPEVEPKDMPAKEKEIKIDNLFYMGLVWSFGCVTDAPGRKIMNEYIRTIMGGEKVKEKYDLIVDDPTYRPMAKTPFPEGVNSVFEYFAFGATNKWELWTKKITGFDIPKEAQVHTIMVPTADTVRSAYMLQTMVASEHHILFSGLTGTGKTVIINKELLNRFDKEKYTVIAFAFSAQTTANQTQDIIDGKLDKRKKGTFGPPFGKRCLMFVDDLNMPAKEKYGAQPPIELLRQWMDAGGWYDRKDYQFRKIVDLNFVAAMGPPGAGRPFLTGRYQRHYNLIFVTPFEQESLNRIFVTVMQWFLGRFAGAVAEAAKAVVKSTISLYEDISAEMLPTPAKSHYTFNLRDLARVTNGICACSKKSMDTADDLARCWAHEAHRVFYDRLVNKDDQKWFKQKTDELLKENFKKDWKQLVKAEPLIWCDFIDPKANFYQQVNEPEKLVEVLGGCLQDYNSMAKRGMDLVLFMAAAQHVSQIVRVLKTPLGNCLLVGVGGSGRKSLATLATFVAEQESFAIEITKSYGMNDWHDDLKRLLIRCGGMQKEVCFLLPDTQIANENFVEETSGLLNNGEVPNLFNVEDKAQILELCTAMAAKEGRFGPAEVMAFFIEQCQKNLHIVLAFSPIGEAFRRRVRMFPSLVNCCTIDWFHEWPDQALQSVANYFLTSEGLEPKVLKGVVDVCVAMQKAVFTLAERFQKEVQRYYYVTPTSYLELINAFKELLGFKRSEVERAKSRYDVGLDKIISTEAQVSTMQIELEELKPTLKRTAEETAQLMIVIEGKKEEAAATEAIVSKDAAETSIIAESAGKMAADCQRDLDKAMPALNSAIEALSQLSKGDIVEVKAMKTPPGGVILVSKALCWAFNVKPKKVPAPDGRSKMDDYWEPAKKELWGDPKLLDKLLYFDKDNIPADVMVKLAPLETDPEFEPDAIKKASVAAFGICKWVRAMIVYDQDSPKSQLLSWLGSSFWIGVGFPSSWLEVLRAASFPLDWGGSGARKIEACLLVARLRLVIVRSARMAFSRQMQGLAQGKLHSGECGLAQNCDAKVALGAQSSAAEGEELDDDDAHEACLQQAFPLEQRSRWLPAGACSLVKAHPSAAKYLAGTPLFKGELPPEAMFCWNDVDFEVYIKSQGSVRPKLKLHYYVSPECPQAIVDLVAPVLGSQNWSCTVTAQQPGEPPPIFIWEGSRRTIDPAPTLSFHGLVNRVGPLFPLTTKVGMLQAVHAWCSRAAVDFPPSWYPLTFRLPEDLSIWKRCAEADSKRRWIYKPNGGARGIGIILISKVKVEDMDSPEEPFASRCRSARPSDLSASPLAERAFARSGVIQEYVQDLLLLGRRKFAVRTYLLVARVKPLLVLLHGAAYAKVCGQEYDPASFSQEDLFRHVTNQEFQKTGGLVHENWSVVPVMTLAEVDAQLAAEASFHSGHNINNNNNSGQPSPHEMWSAKFWRQVREICLQVVACFRDPVCKDGQLGTFEILGLDFICKADGSAIFLEANRDPSWVVDGNTKQGLIPALVEEMLNIVLRSHGHLIPHSDGSGYSDDRAFRFETLVDDGQPVGSK</sequence>
<dbReference type="GO" id="GO:0031514">
    <property type="term" value="C:motile cilium"/>
    <property type="evidence" value="ECO:0007669"/>
    <property type="project" value="UniProtKB-SubCell"/>
</dbReference>
<evidence type="ECO:0000256" key="12">
    <source>
        <dbReference type="ARBA" id="ARBA00023175"/>
    </source>
</evidence>
<dbReference type="InterPro" id="IPR024743">
    <property type="entry name" value="Dynein_HC_stalk"/>
</dbReference>
<evidence type="ECO:0000256" key="1">
    <source>
        <dbReference type="ARBA" id="ARBA00004230"/>
    </source>
</evidence>
<evidence type="ECO:0000313" key="21">
    <source>
        <dbReference type="EMBL" id="CAE8600475.1"/>
    </source>
</evidence>
<dbReference type="Gene3D" id="1.10.472.130">
    <property type="match status" value="1"/>
</dbReference>
<evidence type="ECO:0000259" key="20">
    <source>
        <dbReference type="Pfam" id="PF22597"/>
    </source>
</evidence>
<evidence type="ECO:0000259" key="16">
    <source>
        <dbReference type="Pfam" id="PF12774"/>
    </source>
</evidence>
<dbReference type="GO" id="GO:0030286">
    <property type="term" value="C:dynein complex"/>
    <property type="evidence" value="ECO:0007669"/>
    <property type="project" value="UniProtKB-KW"/>
</dbReference>
<evidence type="ECO:0000313" key="22">
    <source>
        <dbReference type="Proteomes" id="UP000654075"/>
    </source>
</evidence>
<dbReference type="PANTHER" id="PTHR45703:SF1">
    <property type="entry name" value="DYNEINS HEAVY CHAIN"/>
    <property type="match status" value="1"/>
</dbReference>
<keyword evidence="14" id="KW-0966">Cell projection</keyword>
<evidence type="ECO:0000256" key="5">
    <source>
        <dbReference type="ARBA" id="ARBA00022701"/>
    </source>
</evidence>
<dbReference type="PROSITE" id="PS51221">
    <property type="entry name" value="TTL"/>
    <property type="match status" value="1"/>
</dbReference>
<name>A0A813EPU5_POLGL</name>
<gene>
    <name evidence="21" type="ORF">PGLA1383_LOCUS18801</name>
</gene>
<comment type="subcellular location">
    <subcellularLocation>
        <location evidence="1">Cell projection</location>
        <location evidence="1">Cilium</location>
        <location evidence="1">Flagellum</location>
    </subcellularLocation>
    <subcellularLocation>
        <location evidence="2">Cytoplasm</location>
        <location evidence="2">Cytoskeleton</location>
        <location evidence="2">Cilium axoneme</location>
    </subcellularLocation>
</comment>
<keyword evidence="22" id="KW-1185">Reference proteome</keyword>
<dbReference type="Pfam" id="PF12775">
    <property type="entry name" value="AAA_7"/>
    <property type="match status" value="1"/>
</dbReference>
<dbReference type="Gene3D" id="1.20.920.20">
    <property type="match status" value="1"/>
</dbReference>
<dbReference type="Gene3D" id="3.30.470.20">
    <property type="entry name" value="ATP-grasp fold, B domain"/>
    <property type="match status" value="1"/>
</dbReference>
<feature type="domain" description="Dynein heavy chain AAA module D4" evidence="18">
    <location>
        <begin position="1623"/>
        <end position="1880"/>
    </location>
</feature>
<dbReference type="Gene3D" id="1.20.58.1120">
    <property type="match status" value="1"/>
</dbReference>
<dbReference type="FunFam" id="3.40.50.300:FF:002141">
    <property type="entry name" value="Dynein heavy chain"/>
    <property type="match status" value="1"/>
</dbReference>
<evidence type="ECO:0000256" key="6">
    <source>
        <dbReference type="ARBA" id="ARBA00022741"/>
    </source>
</evidence>
<dbReference type="GO" id="GO:0051959">
    <property type="term" value="F:dynein light intermediate chain binding"/>
    <property type="evidence" value="ECO:0007669"/>
    <property type="project" value="InterPro"/>
</dbReference>
<comment type="similarity">
    <text evidence="3">Belongs to the dynein heavy chain family.</text>
</comment>
<dbReference type="FunFam" id="1.20.920.30:FF:000005">
    <property type="entry name" value="Dynein, axonemal, heavy chain 2"/>
    <property type="match status" value="1"/>
</dbReference>
<accession>A0A813EPU5</accession>
<dbReference type="Pfam" id="PF12780">
    <property type="entry name" value="AAA_8"/>
    <property type="match status" value="1"/>
</dbReference>
<evidence type="ECO:0000256" key="8">
    <source>
        <dbReference type="ARBA" id="ARBA00022846"/>
    </source>
</evidence>
<dbReference type="PANTHER" id="PTHR45703">
    <property type="entry name" value="DYNEIN HEAVY CHAIN"/>
    <property type="match status" value="1"/>
</dbReference>
<reference evidence="21" key="1">
    <citation type="submission" date="2021-02" db="EMBL/GenBank/DDBJ databases">
        <authorList>
            <person name="Dougan E. K."/>
            <person name="Rhodes N."/>
            <person name="Thang M."/>
            <person name="Chan C."/>
        </authorList>
    </citation>
    <scope>NUCLEOTIDE SEQUENCE</scope>
</reference>
<comment type="caution">
    <text evidence="21">The sequence shown here is derived from an EMBL/GenBank/DDBJ whole genome shotgun (WGS) entry which is preliminary data.</text>
</comment>
<dbReference type="Pfam" id="PF12774">
    <property type="entry name" value="AAA_6"/>
    <property type="match status" value="1"/>
</dbReference>
<dbReference type="FunFam" id="3.20.180.20:FF:000003">
    <property type="entry name" value="Dynein heavy chain 12, axonemal"/>
    <property type="match status" value="1"/>
</dbReference>
<dbReference type="GO" id="GO:0005524">
    <property type="term" value="F:ATP binding"/>
    <property type="evidence" value="ECO:0007669"/>
    <property type="project" value="UniProtKB-KW"/>
</dbReference>
<dbReference type="InterPro" id="IPR042222">
    <property type="entry name" value="Dynein_2_N"/>
</dbReference>
<dbReference type="Gene3D" id="1.10.287.2620">
    <property type="match status" value="1"/>
</dbReference>
<evidence type="ECO:0000256" key="10">
    <source>
        <dbReference type="ARBA" id="ARBA00023054"/>
    </source>
</evidence>
<feature type="domain" description="Dynein heavy chain linker" evidence="15">
    <location>
        <begin position="76"/>
        <end position="482"/>
    </location>
</feature>
<evidence type="ECO:0000256" key="9">
    <source>
        <dbReference type="ARBA" id="ARBA00023017"/>
    </source>
</evidence>
<keyword evidence="8" id="KW-0282">Flagellum</keyword>
<dbReference type="InterPro" id="IPR043157">
    <property type="entry name" value="Dynein_AAA1S"/>
</dbReference>
<dbReference type="EMBL" id="CAJNNV010012184">
    <property type="protein sequence ID" value="CAE8600475.1"/>
    <property type="molecule type" value="Genomic_DNA"/>
</dbReference>
<dbReference type="Pfam" id="PF22597">
    <property type="entry name" value="DYN_lid"/>
    <property type="match status" value="1"/>
</dbReference>
<keyword evidence="9" id="KW-0243">Dynein</keyword>
<dbReference type="SUPFAM" id="SSF56059">
    <property type="entry name" value="Glutathione synthetase ATP-binding domain-like"/>
    <property type="match status" value="1"/>
</dbReference>
<dbReference type="Pfam" id="PF03133">
    <property type="entry name" value="TTL"/>
    <property type="match status" value="1"/>
</dbReference>